<feature type="compositionally biased region" description="Polar residues" evidence="1">
    <location>
        <begin position="28"/>
        <end position="45"/>
    </location>
</feature>
<feature type="chain" id="PRO_5006917629" evidence="2">
    <location>
        <begin position="23"/>
        <end position="262"/>
    </location>
</feature>
<feature type="compositionally biased region" description="Low complexity" evidence="1">
    <location>
        <begin position="46"/>
        <end position="58"/>
    </location>
</feature>
<feature type="region of interest" description="Disordered" evidence="1">
    <location>
        <begin position="202"/>
        <end position="262"/>
    </location>
</feature>
<dbReference type="STRING" id="28087.Lsai_2065"/>
<evidence type="ECO:0000256" key="1">
    <source>
        <dbReference type="SAM" id="MobiDB-lite"/>
    </source>
</evidence>
<evidence type="ECO:0000313" key="4">
    <source>
        <dbReference type="Proteomes" id="UP000054621"/>
    </source>
</evidence>
<keyword evidence="2" id="KW-0732">Signal</keyword>
<comment type="caution">
    <text evidence="3">The sequence shown here is derived from an EMBL/GenBank/DDBJ whole genome shotgun (WGS) entry which is preliminary data.</text>
</comment>
<gene>
    <name evidence="3" type="ORF">Lsai_2065</name>
</gene>
<dbReference type="Pfam" id="PF11393">
    <property type="entry name" value="T4BSS_DotI_IcmL"/>
    <property type="match status" value="1"/>
</dbReference>
<feature type="compositionally biased region" description="Low complexity" evidence="1">
    <location>
        <begin position="209"/>
        <end position="228"/>
    </location>
</feature>
<protein>
    <submittedName>
        <fullName evidence="3">IcmL-like protein</fullName>
    </submittedName>
</protein>
<reference evidence="3 4" key="1">
    <citation type="submission" date="2015-11" db="EMBL/GenBank/DDBJ databases">
        <title>Genomic analysis of 38 Legionella species identifies large and diverse effector repertoires.</title>
        <authorList>
            <person name="Burstein D."/>
            <person name="Amaro F."/>
            <person name="Zusman T."/>
            <person name="Lifshitz Z."/>
            <person name="Cohen O."/>
            <person name="Gilbert J.A."/>
            <person name="Pupko T."/>
            <person name="Shuman H.A."/>
            <person name="Segal G."/>
        </authorList>
    </citation>
    <scope>NUCLEOTIDE SEQUENCE [LARGE SCALE GENOMIC DNA]</scope>
    <source>
        <strain evidence="3 4">Mt.St.Helens-4</strain>
    </source>
</reference>
<proteinExistence type="predicted"/>
<feature type="compositionally biased region" description="Low complexity" evidence="1">
    <location>
        <begin position="236"/>
        <end position="252"/>
    </location>
</feature>
<dbReference type="CDD" id="cd16385">
    <property type="entry name" value="IcmL"/>
    <property type="match status" value="1"/>
</dbReference>
<organism evidence="3 4">
    <name type="scientific">Legionella sainthelensi</name>
    <dbReference type="NCBI Taxonomy" id="28087"/>
    <lineage>
        <taxon>Bacteria</taxon>
        <taxon>Pseudomonadati</taxon>
        <taxon>Pseudomonadota</taxon>
        <taxon>Gammaproteobacteria</taxon>
        <taxon>Legionellales</taxon>
        <taxon>Legionellaceae</taxon>
        <taxon>Legionella</taxon>
    </lineage>
</organism>
<accession>A0A0W0YH02</accession>
<name>A0A0W0YH02_9GAMM</name>
<dbReference type="RefSeq" id="WP_027271016.1">
    <property type="nucleotide sequence ID" value="NZ_CAAAJE010000012.1"/>
</dbReference>
<dbReference type="OrthoDB" id="5653338at2"/>
<feature type="region of interest" description="Disordered" evidence="1">
    <location>
        <begin position="26"/>
        <end position="59"/>
    </location>
</feature>
<dbReference type="AlphaFoldDB" id="A0A0W0YH02"/>
<dbReference type="EMBL" id="LNYV01000034">
    <property type="protein sequence ID" value="KTD55935.1"/>
    <property type="molecule type" value="Genomic_DNA"/>
</dbReference>
<dbReference type="PATRIC" id="fig|28087.4.peg.2229"/>
<dbReference type="InterPro" id="IPR021055">
    <property type="entry name" value="T4BSS_IcmL/DotI"/>
</dbReference>
<feature type="signal peptide" evidence="2">
    <location>
        <begin position="1"/>
        <end position="22"/>
    </location>
</feature>
<feature type="compositionally biased region" description="Polar residues" evidence="1">
    <location>
        <begin position="253"/>
        <end position="262"/>
    </location>
</feature>
<sequence length="262" mass="27846">MKNTILWGALITLIGAQVQVHADVAQPASPSTPAPNTLASPQAQTPPVQSLPSVSSAQPVPPPVINCDYKIPPETKKIDQSLVITWSEKAVTQAFDFDPNKLDEQLQKLEACFTEQGWTGFNTALQKSGNLEAIKSQKLTVSSQVMGQAIVTEAKENQWKLNLPLQVVYQNDKEKVTQLLSIDVTIGRKITGDLGIIQMIAAPRNTEKSSNPNTPSTTPSSNSGTTPAPTTPAPTTPATTTSPTTNPASTSTGQPNLPTNSQ</sequence>
<evidence type="ECO:0000313" key="3">
    <source>
        <dbReference type="EMBL" id="KTD55935.1"/>
    </source>
</evidence>
<dbReference type="Proteomes" id="UP000054621">
    <property type="component" value="Unassembled WGS sequence"/>
</dbReference>
<evidence type="ECO:0000256" key="2">
    <source>
        <dbReference type="SAM" id="SignalP"/>
    </source>
</evidence>
<dbReference type="eggNOG" id="ENOG5030IKJ">
    <property type="taxonomic scope" value="Bacteria"/>
</dbReference>